<dbReference type="InterPro" id="IPR003607">
    <property type="entry name" value="HD/PDEase_dom"/>
</dbReference>
<dbReference type="InterPro" id="IPR013546">
    <property type="entry name" value="PII_UdlTrfase/GS_AdlTrfase"/>
</dbReference>
<evidence type="ECO:0000256" key="3">
    <source>
        <dbReference type="ARBA" id="ARBA00022737"/>
    </source>
</evidence>
<dbReference type="Gene3D" id="3.30.70.260">
    <property type="match status" value="1"/>
</dbReference>
<dbReference type="NCBIfam" id="TIGR01693">
    <property type="entry name" value="UTase_glnD"/>
    <property type="match status" value="1"/>
</dbReference>
<evidence type="ECO:0000256" key="4">
    <source>
        <dbReference type="ARBA" id="ARBA00022801"/>
    </source>
</evidence>
<dbReference type="EC" id="3.1.4.-" evidence="7"/>
<comment type="catalytic activity">
    <reaction evidence="7">
        <text>[protein-PII]-L-tyrosine + UTP = [protein-PII]-uridylyl-L-tyrosine + diphosphate</text>
        <dbReference type="Rhea" id="RHEA:13673"/>
        <dbReference type="Rhea" id="RHEA-COMP:12147"/>
        <dbReference type="Rhea" id="RHEA-COMP:12148"/>
        <dbReference type="ChEBI" id="CHEBI:33019"/>
        <dbReference type="ChEBI" id="CHEBI:46398"/>
        <dbReference type="ChEBI" id="CHEBI:46858"/>
        <dbReference type="ChEBI" id="CHEBI:90602"/>
        <dbReference type="EC" id="2.7.7.59"/>
    </reaction>
</comment>
<feature type="domain" description="HD" evidence="9">
    <location>
        <begin position="447"/>
        <end position="569"/>
    </location>
</feature>
<evidence type="ECO:0000256" key="1">
    <source>
        <dbReference type="ARBA" id="ARBA00022679"/>
    </source>
</evidence>
<dbReference type="Gene3D" id="1.10.3210.10">
    <property type="entry name" value="Hypothetical protein af1432"/>
    <property type="match status" value="1"/>
</dbReference>
<evidence type="ECO:0000313" key="11">
    <source>
        <dbReference type="Proteomes" id="UP000286947"/>
    </source>
</evidence>
<dbReference type="SUPFAM" id="SSF109604">
    <property type="entry name" value="HD-domain/PDEase-like"/>
    <property type="match status" value="1"/>
</dbReference>
<gene>
    <name evidence="7 10" type="primary">glnD</name>
    <name evidence="10" type="ORF">CUZ56_02511</name>
</gene>
<dbReference type="CDD" id="cd04899">
    <property type="entry name" value="ACT_ACR-UUR-like_2"/>
    <property type="match status" value="1"/>
</dbReference>
<keyword evidence="3" id="KW-0677">Repeat</keyword>
<dbReference type="GO" id="GO:0008081">
    <property type="term" value="F:phosphoric diester hydrolase activity"/>
    <property type="evidence" value="ECO:0007669"/>
    <property type="project" value="UniProtKB-UniRule"/>
</dbReference>
<dbReference type="InterPro" id="IPR006674">
    <property type="entry name" value="HD_domain"/>
</dbReference>
<comment type="domain">
    <text evidence="7">Has four distinct domains: an N-terminal nucleotidyltransferase (NT) domain responsible for UTase activity, a central HD domain that encodes UR activity, and two C-terminal ACT domains that seem to have a role in glutamine sensing.</text>
</comment>
<dbReference type="PIRSF" id="PIRSF006288">
    <property type="entry name" value="PII_uridyltransf"/>
    <property type="match status" value="1"/>
</dbReference>
<accession>A0A433SAZ5</accession>
<dbReference type="CDD" id="cd05401">
    <property type="entry name" value="NT_GlnE_GlnD_like"/>
    <property type="match status" value="1"/>
</dbReference>
<reference evidence="10 11" key="1">
    <citation type="submission" date="2018-01" db="EMBL/GenBank/DDBJ databases">
        <title>Saezia sanguinis gen. nov., sp. nov., in the order Burkholderiales isolated from human blood.</title>
        <authorList>
            <person name="Medina-Pascual M.J."/>
            <person name="Valdezate S."/>
            <person name="Monzon S."/>
            <person name="Cuesta I."/>
            <person name="Carrasco G."/>
            <person name="Villalon P."/>
            <person name="Saez-Nieto J.A."/>
        </authorList>
    </citation>
    <scope>NUCLEOTIDE SEQUENCE [LARGE SCALE GENOMIC DNA]</scope>
    <source>
        <strain evidence="10 11">CNM695-12</strain>
    </source>
</reference>
<dbReference type="CDD" id="cd00077">
    <property type="entry name" value="HDc"/>
    <property type="match status" value="1"/>
</dbReference>
<dbReference type="SUPFAM" id="SSF55021">
    <property type="entry name" value="ACT-like"/>
    <property type="match status" value="2"/>
</dbReference>
<feature type="region of interest" description="Uridylyltransferase" evidence="7">
    <location>
        <begin position="1"/>
        <end position="328"/>
    </location>
</feature>
<keyword evidence="6 7" id="KW-0511">Multifunctional enzyme</keyword>
<comment type="caution">
    <text evidence="7">Lacks conserved residue(s) required for the propagation of feature annotation.</text>
</comment>
<dbReference type="Proteomes" id="UP000286947">
    <property type="component" value="Unassembled WGS sequence"/>
</dbReference>
<sequence>MNTEAPASTLLRDHHRQAISQLVAQFDATKPSTRIIHNFLAQISRTTDQTLTAQWRASQLPAGTALVAVGGYGRAELFPFSDVDVLILLPQGTDLEQDTATRTTVENFIGSCWDLGLHIGSSVRTIEECLKEAANDITVQTAQLESRLVTGDKTLYQEFRQQFEQQMDVRAFIQGKLGEMRRRHQKYEDTPYALEPNCKESPGGLRDLHVILWITKAAHLGTNWTELAQNGLATAWEERQLYHNEAWLKLVRARLHLIAKRHEDRLVFDVQEQLAQALGYESDGERRASEVFMRRYYRTAKAISQLNQILMLSIAERMLREHTRPPRPLDGYFQDQNGTLDIIDDNIYTQDPHQILRTFLVYVQHPGIKTFSARTFRALYNARSLMNASFRKDPVNAQTFMAILKSPQGITHAFRLMNQTSVLGRYLWTFRRIVGQMQHDLFHVYTVDQHILMVLRNIRRFFLPEHAHEYPLCSEIAASFDKPWLLYIAALFHDIAKGRGGDHSELGAEEVRRFARAHNIPAEDSRFIEFLVAEHLTMSRIAQKEDLGDPDIIHHFVNIVGDERHLHALYLLTVADIRGTSPKVWNSWKGRLLESLYRISLSVIGGNISDSDALVATRKRAALDILKKSQFIPGNEQKLWSTLGVSYFMRHEPAEIAWHTQLLWDKVESPAPIVDVRLSPHDEGIQVLVYASDQPDLFARICSYFSFTELSIVDARIHTTMSTKGGPGWALDTFQLLPVSDMDEQPIPKEHLSNVISHELHELLLKNAPLPESRPSRRISRRARYFPLPPLIELVPDESRQRWLLNIVAGDRVGLLYAIARVLAARHINVELAKILTLGDRIEDTFLISGDKLDHPAYQAELEQELAKAIQP</sequence>
<protein>
    <recommendedName>
        <fullName evidence="7">Bifunctional uridylyltransferase/uridylyl-removing enzyme</fullName>
        <shortName evidence="7">UTase/UR</shortName>
    </recommendedName>
    <alternativeName>
        <fullName evidence="7">Bifunctional [protein-PII] modification enzyme</fullName>
    </alternativeName>
    <alternativeName>
        <fullName evidence="7">Bifunctional nitrogen sensor protein</fullName>
    </alternativeName>
    <domain>
        <recommendedName>
            <fullName evidence="7">[Protein-PII] uridylyltransferase</fullName>
            <shortName evidence="7">PII uridylyltransferase</shortName>
            <shortName evidence="7">UTase</shortName>
            <ecNumber evidence="7">2.7.7.59</ecNumber>
        </recommendedName>
    </domain>
    <domain>
        <recommendedName>
            <fullName evidence="7">[Protein-PII]-UMP uridylyl-removing enzyme</fullName>
            <shortName evidence="7">UR</shortName>
            <ecNumber evidence="7">3.1.4.-</ecNumber>
        </recommendedName>
    </domain>
</protein>
<proteinExistence type="inferred from homology"/>
<comment type="catalytic activity">
    <reaction evidence="7">
        <text>[protein-PII]-uridylyl-L-tyrosine + H2O = [protein-PII]-L-tyrosine + UMP + H(+)</text>
        <dbReference type="Rhea" id="RHEA:48600"/>
        <dbReference type="Rhea" id="RHEA-COMP:12147"/>
        <dbReference type="Rhea" id="RHEA-COMP:12148"/>
        <dbReference type="ChEBI" id="CHEBI:15377"/>
        <dbReference type="ChEBI" id="CHEBI:15378"/>
        <dbReference type="ChEBI" id="CHEBI:46858"/>
        <dbReference type="ChEBI" id="CHEBI:57865"/>
        <dbReference type="ChEBI" id="CHEBI:90602"/>
    </reaction>
</comment>
<evidence type="ECO:0000313" key="10">
    <source>
        <dbReference type="EMBL" id="RUS65911.1"/>
    </source>
</evidence>
<dbReference type="OrthoDB" id="9758038at2"/>
<feature type="domain" description="ACT" evidence="8">
    <location>
        <begin position="686"/>
        <end position="780"/>
    </location>
</feature>
<comment type="function">
    <text evidence="7">Modifies, by uridylylation and deuridylylation, the PII regulatory proteins (GlnB and homologs), in response to the nitrogen status of the cell that GlnD senses through the glutamine level. Under low glutamine levels, catalyzes the conversion of the PII proteins and UTP to PII-UMP and PPi, while under higher glutamine levels, GlnD hydrolyzes PII-UMP to PII and UMP (deuridylylation). Thus, controls uridylylation state and activity of the PII proteins, and plays an important role in the regulation of nitrogen metabolism.</text>
</comment>
<dbReference type="InterPro" id="IPR010043">
    <property type="entry name" value="UTase/UR"/>
</dbReference>
<name>A0A433SAZ5_9BURK</name>
<organism evidence="10 11">
    <name type="scientific">Saezia sanguinis</name>
    <dbReference type="NCBI Taxonomy" id="1965230"/>
    <lineage>
        <taxon>Bacteria</taxon>
        <taxon>Pseudomonadati</taxon>
        <taxon>Pseudomonadota</taxon>
        <taxon>Betaproteobacteria</taxon>
        <taxon>Burkholderiales</taxon>
        <taxon>Saeziaceae</taxon>
        <taxon>Saezia</taxon>
    </lineage>
</organism>
<dbReference type="InterPro" id="IPR045865">
    <property type="entry name" value="ACT-like_dom_sf"/>
</dbReference>
<dbReference type="EC" id="2.7.7.59" evidence="7"/>
<dbReference type="InterPro" id="IPR043519">
    <property type="entry name" value="NT_sf"/>
</dbReference>
<evidence type="ECO:0000256" key="6">
    <source>
        <dbReference type="ARBA" id="ARBA00023268"/>
    </source>
</evidence>
<dbReference type="RefSeq" id="WP_126980686.1">
    <property type="nucleotide sequence ID" value="NZ_PQSP01000008.1"/>
</dbReference>
<dbReference type="AlphaFoldDB" id="A0A433SAZ5"/>
<feature type="domain" description="ACT" evidence="8">
    <location>
        <begin position="804"/>
        <end position="872"/>
    </location>
</feature>
<dbReference type="SUPFAM" id="SSF81301">
    <property type="entry name" value="Nucleotidyltransferase"/>
    <property type="match status" value="1"/>
</dbReference>
<comment type="cofactor">
    <cofactor evidence="7">
        <name>Mg(2+)</name>
        <dbReference type="ChEBI" id="CHEBI:18420"/>
    </cofactor>
</comment>
<dbReference type="PANTHER" id="PTHR47320:SF1">
    <property type="entry name" value="BIFUNCTIONAL URIDYLYLTRANSFERASE_URIDYLYL-REMOVING ENZYME"/>
    <property type="match status" value="1"/>
</dbReference>
<dbReference type="EMBL" id="PQSP01000008">
    <property type="protein sequence ID" value="RUS65911.1"/>
    <property type="molecule type" value="Genomic_DNA"/>
</dbReference>
<dbReference type="PROSITE" id="PS51831">
    <property type="entry name" value="HD"/>
    <property type="match status" value="1"/>
</dbReference>
<dbReference type="CDD" id="cd04900">
    <property type="entry name" value="ACT_UUR-like_1"/>
    <property type="match status" value="1"/>
</dbReference>
<evidence type="ECO:0000259" key="8">
    <source>
        <dbReference type="PROSITE" id="PS51671"/>
    </source>
</evidence>
<dbReference type="PANTHER" id="PTHR47320">
    <property type="entry name" value="BIFUNCTIONAL URIDYLYLTRANSFERASE/URIDYLYL-REMOVING ENZYME"/>
    <property type="match status" value="1"/>
</dbReference>
<dbReference type="GO" id="GO:0008773">
    <property type="term" value="F:[protein-PII] uridylyltransferase activity"/>
    <property type="evidence" value="ECO:0007669"/>
    <property type="project" value="UniProtKB-UniRule"/>
</dbReference>
<keyword evidence="1 7" id="KW-0808">Transferase</keyword>
<comment type="similarity">
    <text evidence="7">Belongs to the GlnD family.</text>
</comment>
<comment type="activity regulation">
    <text evidence="7">Uridylyltransferase (UTase) activity is inhibited by glutamine, while glutamine activates uridylyl-removing (UR) activity.</text>
</comment>
<keyword evidence="4 7" id="KW-0378">Hydrolase</keyword>
<dbReference type="InterPro" id="IPR002934">
    <property type="entry name" value="Polymerase_NTP_transf_dom"/>
</dbReference>
<dbReference type="GO" id="GO:0006808">
    <property type="term" value="P:regulation of nitrogen utilization"/>
    <property type="evidence" value="ECO:0007669"/>
    <property type="project" value="UniProtKB-UniRule"/>
</dbReference>
<dbReference type="HAMAP" id="MF_00277">
    <property type="entry name" value="PII_uridylyl_transf"/>
    <property type="match status" value="1"/>
</dbReference>
<keyword evidence="5 7" id="KW-0460">Magnesium</keyword>
<dbReference type="NCBIfam" id="NF002837">
    <property type="entry name" value="PRK03059.1"/>
    <property type="match status" value="1"/>
</dbReference>
<dbReference type="SUPFAM" id="SSF81593">
    <property type="entry name" value="Nucleotidyltransferase substrate binding subunit/domain"/>
    <property type="match status" value="1"/>
</dbReference>
<dbReference type="PROSITE" id="PS51671">
    <property type="entry name" value="ACT"/>
    <property type="match status" value="2"/>
</dbReference>
<evidence type="ECO:0000256" key="7">
    <source>
        <dbReference type="HAMAP-Rule" id="MF_00277"/>
    </source>
</evidence>
<dbReference type="InterPro" id="IPR002912">
    <property type="entry name" value="ACT_dom"/>
</dbReference>
<evidence type="ECO:0000256" key="5">
    <source>
        <dbReference type="ARBA" id="ARBA00022842"/>
    </source>
</evidence>
<dbReference type="Pfam" id="PF01966">
    <property type="entry name" value="HD"/>
    <property type="match status" value="1"/>
</dbReference>
<dbReference type="Pfam" id="PF08335">
    <property type="entry name" value="GlnD_UR_UTase"/>
    <property type="match status" value="1"/>
</dbReference>
<keyword evidence="2 7" id="KW-0548">Nucleotidyltransferase</keyword>
<keyword evidence="11" id="KW-1185">Reference proteome</keyword>
<evidence type="ECO:0000256" key="2">
    <source>
        <dbReference type="ARBA" id="ARBA00022695"/>
    </source>
</evidence>
<dbReference type="SMART" id="SM00471">
    <property type="entry name" value="HDc"/>
    <property type="match status" value="1"/>
</dbReference>
<dbReference type="Pfam" id="PF01909">
    <property type="entry name" value="NTP_transf_2"/>
    <property type="match status" value="1"/>
</dbReference>
<comment type="caution">
    <text evidence="10">The sequence shown here is derived from an EMBL/GenBank/DDBJ whole genome shotgun (WGS) entry which is preliminary data.</text>
</comment>
<evidence type="ECO:0000259" key="9">
    <source>
        <dbReference type="PROSITE" id="PS51831"/>
    </source>
</evidence>